<dbReference type="GO" id="GO:0003743">
    <property type="term" value="F:translation initiation factor activity"/>
    <property type="evidence" value="ECO:0007669"/>
    <property type="project" value="UniProtKB-KW"/>
</dbReference>
<comment type="caution">
    <text evidence="2">The sequence shown here is derived from an EMBL/GenBank/DDBJ whole genome shotgun (WGS) entry which is preliminary data.</text>
</comment>
<reference evidence="2 3" key="1">
    <citation type="submission" date="2018-10" db="EMBL/GenBank/DDBJ databases">
        <title>Isolation from soil.</title>
        <authorList>
            <person name="Hu J."/>
        </authorList>
    </citation>
    <scope>NUCLEOTIDE SEQUENCE [LARGE SCALE GENOMIC DNA]</scope>
    <source>
        <strain evidence="2 3">NEAU-Ht49</strain>
    </source>
</reference>
<gene>
    <name evidence="2" type="ORF">EBO15_40030</name>
</gene>
<keyword evidence="2" id="KW-0648">Protein biosynthesis</keyword>
<accession>A0A3M2LEF3</accession>
<feature type="region of interest" description="Disordered" evidence="1">
    <location>
        <begin position="1"/>
        <end position="22"/>
    </location>
</feature>
<organism evidence="2 3">
    <name type="scientific">Actinomadura harenae</name>
    <dbReference type="NCBI Taxonomy" id="2483351"/>
    <lineage>
        <taxon>Bacteria</taxon>
        <taxon>Bacillati</taxon>
        <taxon>Actinomycetota</taxon>
        <taxon>Actinomycetes</taxon>
        <taxon>Streptosporangiales</taxon>
        <taxon>Thermomonosporaceae</taxon>
        <taxon>Actinomadura</taxon>
    </lineage>
</organism>
<dbReference type="InterPro" id="IPR043148">
    <property type="entry name" value="TagF_C"/>
</dbReference>
<evidence type="ECO:0000256" key="1">
    <source>
        <dbReference type="SAM" id="MobiDB-lite"/>
    </source>
</evidence>
<dbReference type="Gene3D" id="3.40.50.12580">
    <property type="match status" value="1"/>
</dbReference>
<dbReference type="AlphaFoldDB" id="A0A3M2LEF3"/>
<name>A0A3M2LEF3_9ACTN</name>
<keyword evidence="3" id="KW-1185">Reference proteome</keyword>
<dbReference type="Proteomes" id="UP000282674">
    <property type="component" value="Unassembled WGS sequence"/>
</dbReference>
<evidence type="ECO:0000313" key="2">
    <source>
        <dbReference type="EMBL" id="RMI35927.1"/>
    </source>
</evidence>
<dbReference type="EMBL" id="RFFG01000155">
    <property type="protein sequence ID" value="RMI35927.1"/>
    <property type="molecule type" value="Genomic_DNA"/>
</dbReference>
<keyword evidence="2" id="KW-0396">Initiation factor</keyword>
<feature type="compositionally biased region" description="Basic and acidic residues" evidence="1">
    <location>
        <begin position="9"/>
        <end position="22"/>
    </location>
</feature>
<evidence type="ECO:0000313" key="3">
    <source>
        <dbReference type="Proteomes" id="UP000282674"/>
    </source>
</evidence>
<protein>
    <submittedName>
        <fullName evidence="2">Translation initiation factor IF-2</fullName>
    </submittedName>
</protein>
<dbReference type="SUPFAM" id="SSF53756">
    <property type="entry name" value="UDP-Glycosyltransferase/glycogen phosphorylase"/>
    <property type="match status" value="1"/>
</dbReference>
<sequence length="566" mass="60790">MFGRRHAPTTRDDATRRDDAAPRDTRLGEAVWETHLPRRRVLAVVRNLASATRMLDVLPVFHGDPRVGVEFTVSEGSAFGRELPELLRDIDARVVPWRDAVRRGGRYHLALATSANGGLHRLRPPVVVMPHGAGHNRLVEAASGSADVASGLAAAQLLHRGRVVPARLVLAHEEQLERLRESCPPAARVAVVAGDPCFDRMTASLPLRDRFRRALGVRPGQRLVVLSSTWNGGSLFGGMPHLLARLTAELPVDGFRVAMALHPNVWDRHGAYQIEGWIAEALNAGLLLVPPRDGWRAALVAADAVVGDHGSVTYYAAALGRPTLLAAFADAEVDPASPMAALGRVLPRFRPSEGLLGQLEKLTAPVDVPDAIGMRGRAAENLRALLYGLLDLDPPANPARLRPVPPPEPRGARDVTALNVEGEVHGDRIRLDRYPAVLDDHAPDLLDDPHLVVDEGEADERLLSSADVVVRADPPEDPEAWGADVLARHRGAEIAAVTLDDGATLVVLRDGTRARAEGADASLCASAAYVLLVSGRPLAGSFTVTAGPREFRLNVTPPPPENRGVR</sequence>
<proteinExistence type="predicted"/>